<feature type="non-terminal residue" evidence="1">
    <location>
        <position position="111"/>
    </location>
</feature>
<name>A0A0B6XXN9_9EUPU</name>
<reference evidence="1" key="1">
    <citation type="submission" date="2014-12" db="EMBL/GenBank/DDBJ databases">
        <title>Insight into the proteome of Arion vulgaris.</title>
        <authorList>
            <person name="Aradska J."/>
            <person name="Bulat T."/>
            <person name="Smidak R."/>
            <person name="Sarate P."/>
            <person name="Gangsoo J."/>
            <person name="Sialana F."/>
            <person name="Bilban M."/>
            <person name="Lubec G."/>
        </authorList>
    </citation>
    <scope>NUCLEOTIDE SEQUENCE</scope>
    <source>
        <tissue evidence="1">Skin</tissue>
    </source>
</reference>
<feature type="non-terminal residue" evidence="1">
    <location>
        <position position="1"/>
    </location>
</feature>
<accession>A0A0B6XXN9</accession>
<dbReference type="AlphaFoldDB" id="A0A0B6XXN9"/>
<proteinExistence type="predicted"/>
<gene>
    <name evidence="1" type="primary">ORF4819</name>
</gene>
<evidence type="ECO:0000313" key="1">
    <source>
        <dbReference type="EMBL" id="CEK48674.1"/>
    </source>
</evidence>
<dbReference type="EMBL" id="HACG01001809">
    <property type="protein sequence ID" value="CEK48674.1"/>
    <property type="molecule type" value="Transcribed_RNA"/>
</dbReference>
<organism evidence="1">
    <name type="scientific">Arion vulgaris</name>
    <dbReference type="NCBI Taxonomy" id="1028688"/>
    <lineage>
        <taxon>Eukaryota</taxon>
        <taxon>Metazoa</taxon>
        <taxon>Spiralia</taxon>
        <taxon>Lophotrochozoa</taxon>
        <taxon>Mollusca</taxon>
        <taxon>Gastropoda</taxon>
        <taxon>Heterobranchia</taxon>
        <taxon>Euthyneura</taxon>
        <taxon>Panpulmonata</taxon>
        <taxon>Eupulmonata</taxon>
        <taxon>Stylommatophora</taxon>
        <taxon>Helicina</taxon>
        <taxon>Arionoidea</taxon>
        <taxon>Arionidae</taxon>
        <taxon>Arion</taxon>
    </lineage>
</organism>
<protein>
    <submittedName>
        <fullName evidence="1">Uncharacterized protein</fullName>
    </submittedName>
</protein>
<sequence length="111" mass="12349">AFSIICYQRSVITFLVLDDNNYDYLSVLTLLNTFSGHLIATHTFDCPITCAQFTPDGYMVLVGVKGDPNLIRLLLVPEGKSLTKTKTQWETDKDAANVVFGDSSRTETIIK</sequence>